<reference evidence="11 12" key="1">
    <citation type="submission" date="2016-07" db="EMBL/GenBank/DDBJ databases">
        <title>Pervasive Adenine N6-methylation of Active Genes in Fungi.</title>
        <authorList>
            <consortium name="DOE Joint Genome Institute"/>
            <person name="Mondo S.J."/>
            <person name="Dannebaum R.O."/>
            <person name="Kuo R.C."/>
            <person name="Labutti K."/>
            <person name="Haridas S."/>
            <person name="Kuo A."/>
            <person name="Salamov A."/>
            <person name="Ahrendt S.R."/>
            <person name="Lipzen A."/>
            <person name="Sullivan W."/>
            <person name="Andreopoulos W.B."/>
            <person name="Clum A."/>
            <person name="Lindquist E."/>
            <person name="Daum C."/>
            <person name="Ramamoorthy G.K."/>
            <person name="Gryganskyi A."/>
            <person name="Culley D."/>
            <person name="Magnuson J.K."/>
            <person name="James T.Y."/>
            <person name="O'Malley M.A."/>
            <person name="Stajich J.E."/>
            <person name="Spatafora J.W."/>
            <person name="Visel A."/>
            <person name="Grigoriev I.V."/>
        </authorList>
    </citation>
    <scope>NUCLEOTIDE SEQUENCE [LARGE SCALE GENOMIC DNA]</scope>
    <source>
        <strain evidence="11 12">PL171</strain>
    </source>
</reference>
<keyword evidence="5" id="KW-0812">Transmembrane</keyword>
<dbReference type="STRING" id="765915.A0A1Y2HP45"/>
<keyword evidence="4" id="KW-1134">Transmembrane beta strand</keyword>
<gene>
    <name evidence="11" type="ORF">BCR44DRAFT_1479836</name>
</gene>
<dbReference type="AlphaFoldDB" id="A0A1Y2HP45"/>
<evidence type="ECO:0000256" key="9">
    <source>
        <dbReference type="ARBA" id="ARBA00023128"/>
    </source>
</evidence>
<evidence type="ECO:0000313" key="11">
    <source>
        <dbReference type="EMBL" id="ORZ34892.1"/>
    </source>
</evidence>
<dbReference type="OrthoDB" id="7827681at2759"/>
<keyword evidence="3" id="KW-0813">Transport</keyword>
<keyword evidence="9" id="KW-0496">Mitochondrion</keyword>
<keyword evidence="8" id="KW-0626">Porin</keyword>
<dbReference type="EMBL" id="MCFL01000025">
    <property type="protein sequence ID" value="ORZ34892.1"/>
    <property type="molecule type" value="Genomic_DNA"/>
</dbReference>
<keyword evidence="10" id="KW-0472">Membrane</keyword>
<dbReference type="PANTHER" id="PTHR11743">
    <property type="entry name" value="VOLTAGE-DEPENDENT ANION-SELECTIVE CHANNEL"/>
    <property type="match status" value="1"/>
</dbReference>
<keyword evidence="7" id="KW-0406">Ion transport</keyword>
<comment type="subcellular location">
    <subcellularLocation>
        <location evidence="1">Mitochondrion outer membrane</location>
    </subcellularLocation>
</comment>
<comment type="similarity">
    <text evidence="2">Belongs to the eukaryotic mitochondrial porin family.</text>
</comment>
<keyword evidence="6" id="KW-1000">Mitochondrion outer membrane</keyword>
<comment type="caution">
    <text evidence="11">The sequence shown here is derived from an EMBL/GenBank/DDBJ whole genome shotgun (WGS) entry which is preliminary data.</text>
</comment>
<dbReference type="Proteomes" id="UP000193411">
    <property type="component" value="Unassembled WGS sequence"/>
</dbReference>
<dbReference type="GO" id="GO:0015288">
    <property type="term" value="F:porin activity"/>
    <property type="evidence" value="ECO:0007669"/>
    <property type="project" value="UniProtKB-KW"/>
</dbReference>
<dbReference type="InterPro" id="IPR023614">
    <property type="entry name" value="Porin_dom_sf"/>
</dbReference>
<evidence type="ECO:0000256" key="7">
    <source>
        <dbReference type="ARBA" id="ARBA00023065"/>
    </source>
</evidence>
<dbReference type="PRINTS" id="PR00185">
    <property type="entry name" value="EUKARYTPORIN"/>
</dbReference>
<evidence type="ECO:0000313" key="12">
    <source>
        <dbReference type="Proteomes" id="UP000193411"/>
    </source>
</evidence>
<sequence>MPPIVFSDIGKAASDLLGKDFPVGSIKLETKTTASNGVNFTVSGAKDNKTGGIAGELKTKYADKARGLTLTETWTTSNVLSAEVELADSLTKGLKLNLLGSLLPHAGTKNAKVSLEYKQDALATRSSIDLFKGPIATADLALNHDGILFGAETAYDLASGNVTKYNFAFGYATREYAMALHAANKLDTFAGSYFHKVNKELEAGGRATWDRKSGANVSLELAAKYALDKDAFVKAKIDNAGKLGLGYTQVLRPGVKASLGGVFDTTRLGENVHKVGMSIVLDA</sequence>
<dbReference type="PANTHER" id="PTHR11743:SF70">
    <property type="entry name" value="GH26960P-RELATED"/>
    <property type="match status" value="1"/>
</dbReference>
<dbReference type="InterPro" id="IPR027246">
    <property type="entry name" value="Porin_Euk/Tom40"/>
</dbReference>
<dbReference type="GO" id="GO:0046930">
    <property type="term" value="C:pore complex"/>
    <property type="evidence" value="ECO:0007669"/>
    <property type="project" value="UniProtKB-KW"/>
</dbReference>
<evidence type="ECO:0000256" key="4">
    <source>
        <dbReference type="ARBA" id="ARBA00022452"/>
    </source>
</evidence>
<dbReference type="CDD" id="cd07306">
    <property type="entry name" value="Porin3_VDAC"/>
    <property type="match status" value="1"/>
</dbReference>
<dbReference type="FunFam" id="2.40.160.10:FF:000012">
    <property type="entry name" value="Voltage-dependent anion-selective channel"/>
    <property type="match status" value="1"/>
</dbReference>
<organism evidence="11 12">
    <name type="scientific">Catenaria anguillulae PL171</name>
    <dbReference type="NCBI Taxonomy" id="765915"/>
    <lineage>
        <taxon>Eukaryota</taxon>
        <taxon>Fungi</taxon>
        <taxon>Fungi incertae sedis</taxon>
        <taxon>Blastocladiomycota</taxon>
        <taxon>Blastocladiomycetes</taxon>
        <taxon>Blastocladiales</taxon>
        <taxon>Catenariaceae</taxon>
        <taxon>Catenaria</taxon>
    </lineage>
</organism>
<dbReference type="Gene3D" id="2.40.160.10">
    <property type="entry name" value="Porin"/>
    <property type="match status" value="1"/>
</dbReference>
<evidence type="ECO:0000256" key="6">
    <source>
        <dbReference type="ARBA" id="ARBA00022787"/>
    </source>
</evidence>
<name>A0A1Y2HP45_9FUNG</name>
<dbReference type="InterPro" id="IPR001925">
    <property type="entry name" value="Porin_Euk"/>
</dbReference>
<evidence type="ECO:0000256" key="8">
    <source>
        <dbReference type="ARBA" id="ARBA00023114"/>
    </source>
</evidence>
<evidence type="ECO:0000256" key="1">
    <source>
        <dbReference type="ARBA" id="ARBA00004294"/>
    </source>
</evidence>
<keyword evidence="12" id="KW-1185">Reference proteome</keyword>
<evidence type="ECO:0000256" key="10">
    <source>
        <dbReference type="ARBA" id="ARBA00023136"/>
    </source>
</evidence>
<proteinExistence type="inferred from homology"/>
<dbReference type="GO" id="GO:0008308">
    <property type="term" value="F:voltage-gated monoatomic anion channel activity"/>
    <property type="evidence" value="ECO:0007669"/>
    <property type="project" value="InterPro"/>
</dbReference>
<accession>A0A1Y2HP45</accession>
<evidence type="ECO:0000256" key="5">
    <source>
        <dbReference type="ARBA" id="ARBA00022692"/>
    </source>
</evidence>
<protein>
    <submittedName>
        <fullName evidence="11">Eukaryotic porin/Tom40</fullName>
    </submittedName>
</protein>
<dbReference type="Pfam" id="PF01459">
    <property type="entry name" value="Porin_3"/>
    <property type="match status" value="1"/>
</dbReference>
<evidence type="ECO:0000256" key="2">
    <source>
        <dbReference type="ARBA" id="ARBA00007780"/>
    </source>
</evidence>
<evidence type="ECO:0000256" key="3">
    <source>
        <dbReference type="ARBA" id="ARBA00022448"/>
    </source>
</evidence>
<dbReference type="GO" id="GO:0005741">
    <property type="term" value="C:mitochondrial outer membrane"/>
    <property type="evidence" value="ECO:0007669"/>
    <property type="project" value="UniProtKB-SubCell"/>
</dbReference>